<dbReference type="OrthoDB" id="9783818at2"/>
<sequence>MRKLFISMIAFMVFILTACTSDDDQDSEAAAEEPQSEEETTEEEVAEEEETFTPSEFEYYELEETARPLTDLEQELLRKPGPYSGENYNEEEVQEEVDKLPDDLTAEEYVHELKYLLAEDYHKEIETFANFDSEVTTDVQSPDETIEEPEMTNAHYAILIDASGSMHADTGGQTRWEAAKSAVTDFASEIPEASTVSLKVYGHKGTGSDADKELSCSSIETIFNDHYKQKDFKSALNDIDPSGWTPIASALESSEGDIPESADRAVVYVVSDGIETCGGDPVKAAQELVDKDIETAVNIIGFDVDNEGQKLLKDVADAGDGEFVYVDSESQLNEYMREQYEEIQEAWHEWKEEGKSQAYDQKEEKKQLANETKESVKEKADREKQHLKAAQEYLEDRFEDYDHPARSTFSPIIDYANEIWGYGVDTGNDLWGESVDSGNEEWGDYVDEGNEKINETIDKKNEH</sequence>
<dbReference type="InterPro" id="IPR036465">
    <property type="entry name" value="vWFA_dom_sf"/>
</dbReference>
<name>A0A4Y9A6L3_9BACI</name>
<dbReference type="SMART" id="SM00327">
    <property type="entry name" value="VWA"/>
    <property type="match status" value="1"/>
</dbReference>
<feature type="region of interest" description="Disordered" evidence="1">
    <location>
        <begin position="355"/>
        <end position="384"/>
    </location>
</feature>
<feature type="compositionally biased region" description="Basic and acidic residues" evidence="1">
    <location>
        <begin position="449"/>
        <end position="463"/>
    </location>
</feature>
<feature type="region of interest" description="Disordered" evidence="1">
    <location>
        <begin position="441"/>
        <end position="463"/>
    </location>
</feature>
<evidence type="ECO:0000256" key="1">
    <source>
        <dbReference type="SAM" id="MobiDB-lite"/>
    </source>
</evidence>
<dbReference type="AlphaFoldDB" id="A0A4Y9A6L3"/>
<keyword evidence="2" id="KW-0732">Signal</keyword>
<organism evidence="4 5">
    <name type="scientific">Lentibacillus salicampi</name>
    <dbReference type="NCBI Taxonomy" id="175306"/>
    <lineage>
        <taxon>Bacteria</taxon>
        <taxon>Bacillati</taxon>
        <taxon>Bacillota</taxon>
        <taxon>Bacilli</taxon>
        <taxon>Bacillales</taxon>
        <taxon>Bacillaceae</taxon>
        <taxon>Lentibacillus</taxon>
    </lineage>
</organism>
<feature type="domain" description="VWFA" evidence="3">
    <location>
        <begin position="155"/>
        <end position="343"/>
    </location>
</feature>
<dbReference type="Pfam" id="PF13519">
    <property type="entry name" value="VWA_2"/>
    <property type="match status" value="1"/>
</dbReference>
<evidence type="ECO:0000259" key="3">
    <source>
        <dbReference type="PROSITE" id="PS50234"/>
    </source>
</evidence>
<dbReference type="InterPro" id="IPR002035">
    <property type="entry name" value="VWF_A"/>
</dbReference>
<evidence type="ECO:0000256" key="2">
    <source>
        <dbReference type="SAM" id="SignalP"/>
    </source>
</evidence>
<dbReference type="Gene3D" id="3.40.50.410">
    <property type="entry name" value="von Willebrand factor, type A domain"/>
    <property type="match status" value="1"/>
</dbReference>
<feature type="signal peptide" evidence="2">
    <location>
        <begin position="1"/>
        <end position="18"/>
    </location>
</feature>
<accession>A0A4Y9A6L3</accession>
<dbReference type="PROSITE" id="PS51257">
    <property type="entry name" value="PROKAR_LIPOPROTEIN"/>
    <property type="match status" value="1"/>
</dbReference>
<dbReference type="Proteomes" id="UP000298484">
    <property type="component" value="Unassembled WGS sequence"/>
</dbReference>
<keyword evidence="5" id="KW-1185">Reference proteome</keyword>
<feature type="chain" id="PRO_5038926765" evidence="2">
    <location>
        <begin position="19"/>
        <end position="463"/>
    </location>
</feature>
<reference evidence="4 5" key="1">
    <citation type="submission" date="2019-03" db="EMBL/GenBank/DDBJ databases">
        <title>Genome sequence of Lentibacillus salicampi ATCC BAA-719.</title>
        <authorList>
            <person name="Maclea K.S."/>
            <person name="Simoes Junior M."/>
        </authorList>
    </citation>
    <scope>NUCLEOTIDE SEQUENCE [LARGE SCALE GENOMIC DNA]</scope>
    <source>
        <strain evidence="4 5">ATCC BAA-719</strain>
    </source>
</reference>
<evidence type="ECO:0000313" key="5">
    <source>
        <dbReference type="Proteomes" id="UP000298484"/>
    </source>
</evidence>
<dbReference type="EMBL" id="SRHY01000061">
    <property type="protein sequence ID" value="TFJ91283.1"/>
    <property type="molecule type" value="Genomic_DNA"/>
</dbReference>
<dbReference type="PROSITE" id="PS50234">
    <property type="entry name" value="VWFA"/>
    <property type="match status" value="1"/>
</dbReference>
<proteinExistence type="predicted"/>
<gene>
    <name evidence="4" type="ORF">E4U82_18495</name>
</gene>
<evidence type="ECO:0000313" key="4">
    <source>
        <dbReference type="EMBL" id="TFJ91283.1"/>
    </source>
</evidence>
<protein>
    <submittedName>
        <fullName evidence="4">VWA domain-containing protein</fullName>
    </submittedName>
</protein>
<feature type="region of interest" description="Disordered" evidence="1">
    <location>
        <begin position="22"/>
        <end position="60"/>
    </location>
</feature>
<dbReference type="RefSeq" id="WP_135111726.1">
    <property type="nucleotide sequence ID" value="NZ_SRHY01000061.1"/>
</dbReference>
<dbReference type="SUPFAM" id="SSF53300">
    <property type="entry name" value="vWA-like"/>
    <property type="match status" value="1"/>
</dbReference>
<comment type="caution">
    <text evidence="4">The sequence shown here is derived from an EMBL/GenBank/DDBJ whole genome shotgun (WGS) entry which is preliminary data.</text>
</comment>
<feature type="compositionally biased region" description="Acidic residues" evidence="1">
    <location>
        <begin position="22"/>
        <end position="51"/>
    </location>
</feature>